<evidence type="ECO:0000313" key="2">
    <source>
        <dbReference type="EMBL" id="WGK68590.1"/>
    </source>
</evidence>
<dbReference type="RefSeq" id="WP_326926776.1">
    <property type="nucleotide sequence ID" value="NZ_CP123443.1"/>
</dbReference>
<proteinExistence type="predicted"/>
<organism evidence="2 3">
    <name type="scientific">Candidatus Haliotispira prima</name>
    <dbReference type="NCBI Taxonomy" id="3034016"/>
    <lineage>
        <taxon>Bacteria</taxon>
        <taxon>Pseudomonadati</taxon>
        <taxon>Spirochaetota</taxon>
        <taxon>Spirochaetia</taxon>
        <taxon>Spirochaetales</taxon>
        <taxon>Spirochaetaceae</taxon>
        <taxon>Candidatus Haliotispira</taxon>
    </lineage>
</organism>
<dbReference type="Proteomes" id="UP001228690">
    <property type="component" value="Chromosome"/>
</dbReference>
<reference evidence="2 3" key="1">
    <citation type="submission" date="2023-04" db="EMBL/GenBank/DDBJ databases">
        <title>Spirochaete genome identified in red abalone sample constitutes a novel genus.</title>
        <authorList>
            <person name="Sharma S.P."/>
            <person name="Purcell C.M."/>
            <person name="Hyde J.R."/>
            <person name="Severin A.J."/>
        </authorList>
    </citation>
    <scope>NUCLEOTIDE SEQUENCE [LARGE SCALE GENOMIC DNA]</scope>
    <source>
        <strain evidence="2 3">SP-2023</strain>
    </source>
</reference>
<evidence type="ECO:0000313" key="3">
    <source>
        <dbReference type="Proteomes" id="UP001228690"/>
    </source>
</evidence>
<accession>A0ABY8MGD0</accession>
<keyword evidence="1" id="KW-0812">Transmembrane</keyword>
<protein>
    <submittedName>
        <fullName evidence="2">Uncharacterized protein</fullName>
    </submittedName>
</protein>
<keyword evidence="3" id="KW-1185">Reference proteome</keyword>
<keyword evidence="1" id="KW-1133">Transmembrane helix</keyword>
<sequence length="224" mass="25203">MSDSEKDKEEGRTVIVLSHSSKSEVQVIQSPKIVLGFSKTIRELKDGLPCLEDKDVLPAPVSKIAKYRSWLMYALLVFTFLLTLGCFELQREQRSGLALAVAIYIEGLFDVDEETGDIISDALYDADLSYYEISKGPNELSANVYSTIVNIKMIDALKILFSDDNVCRKITNGGDCDDLQSLIGLFISEEDLSEEVFHKVKMTYEIEDIGDDEIAVILQDYQEY</sequence>
<gene>
    <name evidence="2" type="ORF">P0082_08875</name>
</gene>
<name>A0ABY8MGD0_9SPIO</name>
<evidence type="ECO:0000256" key="1">
    <source>
        <dbReference type="SAM" id="Phobius"/>
    </source>
</evidence>
<dbReference type="EMBL" id="CP123443">
    <property type="protein sequence ID" value="WGK68590.1"/>
    <property type="molecule type" value="Genomic_DNA"/>
</dbReference>
<feature type="transmembrane region" description="Helical" evidence="1">
    <location>
        <begin position="70"/>
        <end position="87"/>
    </location>
</feature>
<keyword evidence="1" id="KW-0472">Membrane</keyword>